<proteinExistence type="predicted"/>
<feature type="region of interest" description="Disordered" evidence="1">
    <location>
        <begin position="1"/>
        <end position="64"/>
    </location>
</feature>
<feature type="region of interest" description="Disordered" evidence="1">
    <location>
        <begin position="93"/>
        <end position="132"/>
    </location>
</feature>
<sequence length="176" mass="18202">MASVVSCGCGLDEDGDGGDGGDGGNGGDERDEDRDGDGDGGDGENGGDGKDRKNRDRDGGDGVRSGCALATLTRISVYTVVTTLCGGVLEPTDELSTEDELPTSTKLVPSSCRTTTTTVSNKKKNPPQLSNSALTPFTLPLTALVTTLKLEPLLQSRLGKEQLAHCPKHSRSPLVV</sequence>
<feature type="compositionally biased region" description="Acidic residues" evidence="1">
    <location>
        <begin position="29"/>
        <end position="42"/>
    </location>
</feature>
<feature type="compositionally biased region" description="Polar residues" evidence="1">
    <location>
        <begin position="102"/>
        <end position="113"/>
    </location>
</feature>
<reference evidence="2 3" key="1">
    <citation type="submission" date="2019-03" db="EMBL/GenBank/DDBJ databases">
        <title>Nematode-trapping fungi genome.</title>
        <authorList>
            <person name="Vidal-Diez De Ulzurrun G."/>
        </authorList>
    </citation>
    <scope>NUCLEOTIDE SEQUENCE [LARGE SCALE GENOMIC DNA]</scope>
    <source>
        <strain evidence="2 3">TWF154</strain>
    </source>
</reference>
<dbReference type="EMBL" id="SOZJ01000004">
    <property type="protein sequence ID" value="TGJ67583.1"/>
    <property type="molecule type" value="Genomic_DNA"/>
</dbReference>
<dbReference type="AlphaFoldDB" id="A0A8H2DZ16"/>
<dbReference type="Proteomes" id="UP000297595">
    <property type="component" value="Unassembled WGS sequence"/>
</dbReference>
<evidence type="ECO:0000256" key="1">
    <source>
        <dbReference type="SAM" id="MobiDB-lite"/>
    </source>
</evidence>
<comment type="caution">
    <text evidence="2">The sequence shown here is derived from an EMBL/GenBank/DDBJ whole genome shotgun (WGS) entry which is preliminary data.</text>
</comment>
<evidence type="ECO:0000313" key="2">
    <source>
        <dbReference type="EMBL" id="TGJ67583.1"/>
    </source>
</evidence>
<feature type="compositionally biased region" description="Basic and acidic residues" evidence="1">
    <location>
        <begin position="47"/>
        <end position="61"/>
    </location>
</feature>
<evidence type="ECO:0000313" key="3">
    <source>
        <dbReference type="Proteomes" id="UP000297595"/>
    </source>
</evidence>
<accession>A0A8H2DZ16</accession>
<name>A0A8H2DZ16_ORBOL</name>
<protein>
    <submittedName>
        <fullName evidence="2">Uncharacterized protein</fullName>
    </submittedName>
</protein>
<gene>
    <name evidence="2" type="ORF">EYR41_006702</name>
</gene>
<organism evidence="2 3">
    <name type="scientific">Orbilia oligospora</name>
    <name type="common">Nematode-trapping fungus</name>
    <name type="synonym">Arthrobotrys oligospora</name>
    <dbReference type="NCBI Taxonomy" id="2813651"/>
    <lineage>
        <taxon>Eukaryota</taxon>
        <taxon>Fungi</taxon>
        <taxon>Dikarya</taxon>
        <taxon>Ascomycota</taxon>
        <taxon>Pezizomycotina</taxon>
        <taxon>Orbiliomycetes</taxon>
        <taxon>Orbiliales</taxon>
        <taxon>Orbiliaceae</taxon>
        <taxon>Orbilia</taxon>
    </lineage>
</organism>